<dbReference type="Proteomes" id="UP000000768">
    <property type="component" value="Chromosome 2"/>
</dbReference>
<protein>
    <submittedName>
        <fullName evidence="2">Uncharacterized protein</fullName>
    </submittedName>
</protein>
<sequence length="128" mass="14514">MRCGSGYGRGCPWRGARSPTRRTRRGRGIGTRRSPRVGRRSSGRRWSLRIRRSLWCWRSPWRHRCPRVGSRSTPSSPSSSSPARFIGKSLEVALSDPAVLGSTEGLYFVERHIDPATRICESSSSWNR</sequence>
<dbReference type="AlphaFoldDB" id="A0A1W0W5K3"/>
<gene>
    <name evidence="2" type="ORF">SORBI_3002G248001</name>
</gene>
<feature type="region of interest" description="Disordered" evidence="1">
    <location>
        <begin position="1"/>
        <end position="44"/>
    </location>
</feature>
<evidence type="ECO:0000313" key="3">
    <source>
        <dbReference type="Proteomes" id="UP000000768"/>
    </source>
</evidence>
<evidence type="ECO:0000256" key="1">
    <source>
        <dbReference type="SAM" id="MobiDB-lite"/>
    </source>
</evidence>
<reference evidence="2 3" key="1">
    <citation type="journal article" date="2009" name="Nature">
        <title>The Sorghum bicolor genome and the diversification of grasses.</title>
        <authorList>
            <person name="Paterson A.H."/>
            <person name="Bowers J.E."/>
            <person name="Bruggmann R."/>
            <person name="Dubchak I."/>
            <person name="Grimwood J."/>
            <person name="Gundlach H."/>
            <person name="Haberer G."/>
            <person name="Hellsten U."/>
            <person name="Mitros T."/>
            <person name="Poliakov A."/>
            <person name="Schmutz J."/>
            <person name="Spannagl M."/>
            <person name="Tang H."/>
            <person name="Wang X."/>
            <person name="Wicker T."/>
            <person name="Bharti A.K."/>
            <person name="Chapman J."/>
            <person name="Feltus F.A."/>
            <person name="Gowik U."/>
            <person name="Grigoriev I.V."/>
            <person name="Lyons E."/>
            <person name="Maher C.A."/>
            <person name="Martis M."/>
            <person name="Narechania A."/>
            <person name="Otillar R.P."/>
            <person name="Penning B.W."/>
            <person name="Salamov A.A."/>
            <person name="Wang Y."/>
            <person name="Zhang L."/>
            <person name="Carpita N.C."/>
            <person name="Freeling M."/>
            <person name="Gingle A.R."/>
            <person name="Hash C.T."/>
            <person name="Keller B."/>
            <person name="Klein P."/>
            <person name="Kresovich S."/>
            <person name="McCann M.C."/>
            <person name="Ming R."/>
            <person name="Peterson D.G."/>
            <person name="Mehboob-ur-Rahman"/>
            <person name="Ware D."/>
            <person name="Westhoff P."/>
            <person name="Mayer K.F."/>
            <person name="Messing J."/>
            <person name="Rokhsar D.S."/>
        </authorList>
    </citation>
    <scope>NUCLEOTIDE SEQUENCE [LARGE SCALE GENOMIC DNA]</scope>
    <source>
        <strain evidence="3">cv. BTx623</strain>
    </source>
</reference>
<dbReference type="InParanoid" id="A0A1W0W5K3"/>
<name>A0A1W0W5K3_SORBI</name>
<proteinExistence type="predicted"/>
<dbReference type="Gramene" id="OQU89694">
    <property type="protein sequence ID" value="OQU89694"/>
    <property type="gene ID" value="SORBI_3002G248001"/>
</dbReference>
<reference evidence="3" key="2">
    <citation type="journal article" date="2018" name="Plant J.">
        <title>The Sorghum bicolor reference genome: improved assembly, gene annotations, a transcriptome atlas, and signatures of genome organization.</title>
        <authorList>
            <person name="McCormick R.F."/>
            <person name="Truong S.K."/>
            <person name="Sreedasyam A."/>
            <person name="Jenkins J."/>
            <person name="Shu S."/>
            <person name="Sims D."/>
            <person name="Kennedy M."/>
            <person name="Amirebrahimi M."/>
            <person name="Weers B.D."/>
            <person name="McKinley B."/>
            <person name="Mattison A."/>
            <person name="Morishige D.T."/>
            <person name="Grimwood J."/>
            <person name="Schmutz J."/>
            <person name="Mullet J.E."/>
        </authorList>
    </citation>
    <scope>NUCLEOTIDE SEQUENCE [LARGE SCALE GENOMIC DNA]</scope>
    <source>
        <strain evidence="3">cv. BTx623</strain>
    </source>
</reference>
<organism evidence="2 3">
    <name type="scientific">Sorghum bicolor</name>
    <name type="common">Sorghum</name>
    <name type="synonym">Sorghum vulgare</name>
    <dbReference type="NCBI Taxonomy" id="4558"/>
    <lineage>
        <taxon>Eukaryota</taxon>
        <taxon>Viridiplantae</taxon>
        <taxon>Streptophyta</taxon>
        <taxon>Embryophyta</taxon>
        <taxon>Tracheophyta</taxon>
        <taxon>Spermatophyta</taxon>
        <taxon>Magnoliopsida</taxon>
        <taxon>Liliopsida</taxon>
        <taxon>Poales</taxon>
        <taxon>Poaceae</taxon>
        <taxon>PACMAD clade</taxon>
        <taxon>Panicoideae</taxon>
        <taxon>Andropogonodae</taxon>
        <taxon>Andropogoneae</taxon>
        <taxon>Sorghinae</taxon>
        <taxon>Sorghum</taxon>
    </lineage>
</organism>
<evidence type="ECO:0000313" key="2">
    <source>
        <dbReference type="EMBL" id="OQU89694.1"/>
    </source>
</evidence>
<dbReference type="EMBL" id="CM000761">
    <property type="protein sequence ID" value="OQU89694.1"/>
    <property type="molecule type" value="Genomic_DNA"/>
</dbReference>
<accession>A0A1W0W5K3</accession>
<feature type="compositionally biased region" description="Basic residues" evidence="1">
    <location>
        <begin position="33"/>
        <end position="44"/>
    </location>
</feature>
<keyword evidence="3" id="KW-1185">Reference proteome</keyword>